<dbReference type="RefSeq" id="WP_151894345.1">
    <property type="nucleotide sequence ID" value="NZ_BKCF01000003.1"/>
</dbReference>
<name>A0A5J4G2K2_9FLAO</name>
<reference evidence="1 2" key="1">
    <citation type="submission" date="2019-08" db="EMBL/GenBank/DDBJ databases">
        <title>Ulvibacter marinistellae sp. nov., isolated from a starfish, Patiria pectinifera.</title>
        <authorList>
            <person name="Kawano K."/>
            <person name="Ushijima N."/>
            <person name="Kihara M."/>
            <person name="Itoh H."/>
        </authorList>
    </citation>
    <scope>NUCLEOTIDE SEQUENCE [LARGE SCALE GENOMIC DNA]</scope>
    <source>
        <strain evidence="1 2">KK4</strain>
    </source>
</reference>
<dbReference type="OrthoDB" id="1437252at2"/>
<evidence type="ECO:0000313" key="1">
    <source>
        <dbReference type="EMBL" id="GEQ86421.1"/>
    </source>
</evidence>
<proteinExistence type="predicted"/>
<evidence type="ECO:0000313" key="2">
    <source>
        <dbReference type="Proteomes" id="UP000326994"/>
    </source>
</evidence>
<dbReference type="Proteomes" id="UP000326994">
    <property type="component" value="Unassembled WGS sequence"/>
</dbReference>
<accession>A0A5J4G2K2</accession>
<organism evidence="1 2">
    <name type="scientific">Patiriisocius marinistellae</name>
    <dbReference type="NCBI Taxonomy" id="2494560"/>
    <lineage>
        <taxon>Bacteria</taxon>
        <taxon>Pseudomonadati</taxon>
        <taxon>Bacteroidota</taxon>
        <taxon>Flavobacteriia</taxon>
        <taxon>Flavobacteriales</taxon>
        <taxon>Flavobacteriaceae</taxon>
        <taxon>Patiriisocius</taxon>
    </lineage>
</organism>
<gene>
    <name evidence="1" type="ORF">ULMS_19290</name>
</gene>
<dbReference type="EMBL" id="BKCF01000003">
    <property type="protein sequence ID" value="GEQ86421.1"/>
    <property type="molecule type" value="Genomic_DNA"/>
</dbReference>
<comment type="caution">
    <text evidence="1">The sequence shown here is derived from an EMBL/GenBank/DDBJ whole genome shotgun (WGS) entry which is preliminary data.</text>
</comment>
<sequence length="144" mass="16619">MQLPKYQILDFIKSEFEKAKFTITPDESRVEGLDFIIFSPKGKEINLHLQSINLDKEKTIKILKSNLGVITSNRFLGLVLIIENEPRIFYLIPAKALAKPDNRIFFENNVSIMPHLSNWEIKIFTSAIPELAKFEISNFYSSVD</sequence>
<protein>
    <submittedName>
        <fullName evidence="1">Uncharacterized protein</fullName>
    </submittedName>
</protein>
<dbReference type="AlphaFoldDB" id="A0A5J4G2K2"/>
<keyword evidence="2" id="KW-1185">Reference proteome</keyword>